<protein>
    <submittedName>
        <fullName evidence="1">3909_t:CDS:1</fullName>
    </submittedName>
</protein>
<proteinExistence type="predicted"/>
<name>A0ACA9NUX3_9GLOM</name>
<dbReference type="Proteomes" id="UP000789920">
    <property type="component" value="Unassembled WGS sequence"/>
</dbReference>
<organism evidence="1 2">
    <name type="scientific">Racocetra persica</name>
    <dbReference type="NCBI Taxonomy" id="160502"/>
    <lineage>
        <taxon>Eukaryota</taxon>
        <taxon>Fungi</taxon>
        <taxon>Fungi incertae sedis</taxon>
        <taxon>Mucoromycota</taxon>
        <taxon>Glomeromycotina</taxon>
        <taxon>Glomeromycetes</taxon>
        <taxon>Diversisporales</taxon>
        <taxon>Gigasporaceae</taxon>
        <taxon>Racocetra</taxon>
    </lineage>
</organism>
<sequence>MSEVMENEPEDREYEEMFSPYADDDSPLLEIFKKTIIRRVVLRTLAITALSVLVVALWDRIGIKLGIKPDFVTVITFVVSLLLAYRTNRAYDRYWEGRCLWATMITKIRDLARFVLVNVPPKRKMNAEKEVVFDLLKGFASATKDFLREIHYKDGDYSTYLNLEKIVDREAVKPVSKGESENNETGCMKTYKPNVRGINKLYRKKVLKNRNLRKFRQIIDYNLPLEIALYLNYYISQVDNKGEVNNQVDNNNNKANNKDEVNNQVDNTDKANKTDDAIIGMMYDRVSSLVECLTNLEKVLRSPIHYAYAIHLLHTTWIFCISLPFQLVEDLGWATVPIVFLTSFILLGVDEIADEIENPFGEDPNDIELENLCKYIELELDFIKKHGGTTSIEKDGKDMKDWWDKAIKKAAKNPETISENGQAKINASKQEVDEIKSNHETDVRINM</sequence>
<comment type="caution">
    <text evidence="1">The sequence shown here is derived from an EMBL/GenBank/DDBJ whole genome shotgun (WGS) entry which is preliminary data.</text>
</comment>
<reference evidence="1" key="1">
    <citation type="submission" date="2021-06" db="EMBL/GenBank/DDBJ databases">
        <authorList>
            <person name="Kallberg Y."/>
            <person name="Tangrot J."/>
            <person name="Rosling A."/>
        </authorList>
    </citation>
    <scope>NUCLEOTIDE SEQUENCE</scope>
    <source>
        <strain evidence="1">MA461A</strain>
    </source>
</reference>
<accession>A0ACA9NUX3</accession>
<gene>
    <name evidence="1" type="ORF">RPERSI_LOCUS8718</name>
</gene>
<evidence type="ECO:0000313" key="1">
    <source>
        <dbReference type="EMBL" id="CAG8671941.1"/>
    </source>
</evidence>
<dbReference type="EMBL" id="CAJVQC010015945">
    <property type="protein sequence ID" value="CAG8671941.1"/>
    <property type="molecule type" value="Genomic_DNA"/>
</dbReference>
<keyword evidence="2" id="KW-1185">Reference proteome</keyword>
<evidence type="ECO:0000313" key="2">
    <source>
        <dbReference type="Proteomes" id="UP000789920"/>
    </source>
</evidence>